<evidence type="ECO:0000313" key="3">
    <source>
        <dbReference type="Proteomes" id="UP001054945"/>
    </source>
</evidence>
<proteinExistence type="predicted"/>
<reference evidence="2 3" key="1">
    <citation type="submission" date="2021-06" db="EMBL/GenBank/DDBJ databases">
        <title>Caerostris extrusa draft genome.</title>
        <authorList>
            <person name="Kono N."/>
            <person name="Arakawa K."/>
        </authorList>
    </citation>
    <scope>NUCLEOTIDE SEQUENCE [LARGE SCALE GENOMIC DNA]</scope>
</reference>
<dbReference type="Proteomes" id="UP001054945">
    <property type="component" value="Unassembled WGS sequence"/>
</dbReference>
<name>A0AAV4QK02_CAEEX</name>
<evidence type="ECO:0000313" key="2">
    <source>
        <dbReference type="EMBL" id="GIY09735.1"/>
    </source>
</evidence>
<keyword evidence="3" id="KW-1185">Reference proteome</keyword>
<sequence>MIASDCLRVKLRGKFADTSDCIFEEAPPYLQMVVLRHRSHTQPRKVPLPHLRSMKRSIPEEIRRQRLSKQAKREKITSWFGVTKTPTRHQSLRK</sequence>
<feature type="region of interest" description="Disordered" evidence="1">
    <location>
        <begin position="40"/>
        <end position="73"/>
    </location>
</feature>
<gene>
    <name evidence="2" type="ORF">CEXT_810701</name>
</gene>
<protein>
    <submittedName>
        <fullName evidence="2">Uncharacterized protein</fullName>
    </submittedName>
</protein>
<dbReference type="EMBL" id="BPLR01006420">
    <property type="protein sequence ID" value="GIY09735.1"/>
    <property type="molecule type" value="Genomic_DNA"/>
</dbReference>
<dbReference type="AlphaFoldDB" id="A0AAV4QK02"/>
<evidence type="ECO:0000256" key="1">
    <source>
        <dbReference type="SAM" id="MobiDB-lite"/>
    </source>
</evidence>
<comment type="caution">
    <text evidence="2">The sequence shown here is derived from an EMBL/GenBank/DDBJ whole genome shotgun (WGS) entry which is preliminary data.</text>
</comment>
<accession>A0AAV4QK02</accession>
<organism evidence="2 3">
    <name type="scientific">Caerostris extrusa</name>
    <name type="common">Bark spider</name>
    <name type="synonym">Caerostris bankana</name>
    <dbReference type="NCBI Taxonomy" id="172846"/>
    <lineage>
        <taxon>Eukaryota</taxon>
        <taxon>Metazoa</taxon>
        <taxon>Ecdysozoa</taxon>
        <taxon>Arthropoda</taxon>
        <taxon>Chelicerata</taxon>
        <taxon>Arachnida</taxon>
        <taxon>Araneae</taxon>
        <taxon>Araneomorphae</taxon>
        <taxon>Entelegynae</taxon>
        <taxon>Araneoidea</taxon>
        <taxon>Araneidae</taxon>
        <taxon>Caerostris</taxon>
    </lineage>
</organism>